<feature type="region of interest" description="Disordered" evidence="4">
    <location>
        <begin position="231"/>
        <end position="253"/>
    </location>
</feature>
<dbReference type="SUPFAM" id="SSF53254">
    <property type="entry name" value="Phosphoglycerate mutase-like"/>
    <property type="match status" value="1"/>
</dbReference>
<dbReference type="GO" id="GO:0004331">
    <property type="term" value="F:fructose-2,6-bisphosphate 2-phosphatase activity"/>
    <property type="evidence" value="ECO:0007669"/>
    <property type="project" value="TreeGrafter"/>
</dbReference>
<dbReference type="AlphaFoldDB" id="A0A420I8N0"/>
<dbReference type="SMART" id="SM00855">
    <property type="entry name" value="PGAM"/>
    <property type="match status" value="1"/>
</dbReference>
<dbReference type="InterPro" id="IPR029033">
    <property type="entry name" value="His_PPase_superfam"/>
</dbReference>
<dbReference type="Pfam" id="PF00300">
    <property type="entry name" value="His_Phos_1"/>
    <property type="match status" value="1"/>
</dbReference>
<feature type="binding site" evidence="3">
    <location>
        <begin position="7"/>
        <end position="14"/>
    </location>
    <ligand>
        <name>substrate</name>
    </ligand>
</feature>
<evidence type="ECO:0000313" key="5">
    <source>
        <dbReference type="EMBL" id="RKF66035.1"/>
    </source>
</evidence>
<dbReference type="PROSITE" id="PS00175">
    <property type="entry name" value="PG_MUTASE"/>
    <property type="match status" value="1"/>
</dbReference>
<dbReference type="OrthoDB" id="354304at2759"/>
<evidence type="ECO:0000313" key="6">
    <source>
        <dbReference type="Proteomes" id="UP000285405"/>
    </source>
</evidence>
<proteinExistence type="predicted"/>
<keyword evidence="1" id="KW-0378">Hydrolase</keyword>
<evidence type="ECO:0000256" key="3">
    <source>
        <dbReference type="PIRSR" id="PIRSR613078-2"/>
    </source>
</evidence>
<protein>
    <submittedName>
        <fullName evidence="5">Putative phosphatase</fullName>
    </submittedName>
</protein>
<dbReference type="PANTHER" id="PTHR46517">
    <property type="entry name" value="FRUCTOSE-2,6-BISPHOSPHATASE TIGAR"/>
    <property type="match status" value="1"/>
</dbReference>
<dbReference type="InterPro" id="IPR013078">
    <property type="entry name" value="His_Pase_superF_clade-1"/>
</dbReference>
<feature type="active site" description="Tele-phosphohistidine intermediate" evidence="2">
    <location>
        <position position="8"/>
    </location>
</feature>
<organism evidence="5 6">
    <name type="scientific">Golovinomyces cichoracearum</name>
    <dbReference type="NCBI Taxonomy" id="62708"/>
    <lineage>
        <taxon>Eukaryota</taxon>
        <taxon>Fungi</taxon>
        <taxon>Dikarya</taxon>
        <taxon>Ascomycota</taxon>
        <taxon>Pezizomycotina</taxon>
        <taxon>Leotiomycetes</taxon>
        <taxon>Erysiphales</taxon>
        <taxon>Erysiphaceae</taxon>
        <taxon>Golovinomyces</taxon>
    </lineage>
</organism>
<dbReference type="InterPro" id="IPR001345">
    <property type="entry name" value="PG/BPGM_mutase_AS"/>
</dbReference>
<feature type="active site" description="Proton donor/acceptor" evidence="2">
    <location>
        <position position="86"/>
    </location>
</feature>
<gene>
    <name evidence="5" type="ORF">GcC1_112002</name>
</gene>
<dbReference type="CDD" id="cd07067">
    <property type="entry name" value="HP_PGM_like"/>
    <property type="match status" value="1"/>
</dbReference>
<dbReference type="GO" id="GO:0043456">
    <property type="term" value="P:regulation of pentose-phosphate shunt"/>
    <property type="evidence" value="ECO:0007669"/>
    <property type="project" value="TreeGrafter"/>
</dbReference>
<dbReference type="Proteomes" id="UP000285405">
    <property type="component" value="Unassembled WGS sequence"/>
</dbReference>
<dbReference type="Gene3D" id="3.40.50.1240">
    <property type="entry name" value="Phosphoglycerate mutase-like"/>
    <property type="match status" value="1"/>
</dbReference>
<name>A0A420I8N0_9PEZI</name>
<sequence length="311" mass="35416">MKLLLVRHGETVDNVAGLYAGISDSPLTNHGMVQARKLGRFLYLTETRIERIFSSDLQRAYLTAQAICESQKIPPAPVVRLALLREKSFGRLERTKISKVGTILQSNLSDLGPSRGPTEMSHDPESTLSMRFRAESFINNHLVPSLQMVQEDATIAVVSHGIFLSHLWRELLKRFTHDKICVSPTLSKSMDTSLDSITTWYNTAYLELCITRFRDEETHKSIQTSVIDKSTYTTTPPQRPELPITSFRNDHTQNECPKIPNNEILSYMQLTVISVNRRDHLDGVRKLRSGTGNLKYVPSQRTMYSYFVKKD</sequence>
<evidence type="ECO:0000256" key="1">
    <source>
        <dbReference type="ARBA" id="ARBA00022801"/>
    </source>
</evidence>
<accession>A0A420I8N0</accession>
<dbReference type="GO" id="GO:0005829">
    <property type="term" value="C:cytosol"/>
    <property type="evidence" value="ECO:0007669"/>
    <property type="project" value="TreeGrafter"/>
</dbReference>
<evidence type="ECO:0000256" key="2">
    <source>
        <dbReference type="PIRSR" id="PIRSR613078-1"/>
    </source>
</evidence>
<dbReference type="GO" id="GO:0045820">
    <property type="term" value="P:negative regulation of glycolytic process"/>
    <property type="evidence" value="ECO:0007669"/>
    <property type="project" value="TreeGrafter"/>
</dbReference>
<comment type="caution">
    <text evidence="5">The sequence shown here is derived from an EMBL/GenBank/DDBJ whole genome shotgun (WGS) entry which is preliminary data.</text>
</comment>
<evidence type="ECO:0000256" key="4">
    <source>
        <dbReference type="SAM" id="MobiDB-lite"/>
    </source>
</evidence>
<feature type="binding site" evidence="3">
    <location>
        <position position="59"/>
    </location>
    <ligand>
        <name>substrate</name>
    </ligand>
</feature>
<reference evidence="5 6" key="1">
    <citation type="journal article" date="2018" name="BMC Genomics">
        <title>Comparative genome analyses reveal sequence features reflecting distinct modes of host-adaptation between dicot and monocot powdery mildew.</title>
        <authorList>
            <person name="Wu Y."/>
            <person name="Ma X."/>
            <person name="Pan Z."/>
            <person name="Kale S.D."/>
            <person name="Song Y."/>
            <person name="King H."/>
            <person name="Zhang Q."/>
            <person name="Presley C."/>
            <person name="Deng X."/>
            <person name="Wei C.I."/>
            <person name="Xiao S."/>
        </authorList>
    </citation>
    <scope>NUCLEOTIDE SEQUENCE [LARGE SCALE GENOMIC DNA]</scope>
    <source>
        <strain evidence="5">UCSC1</strain>
    </source>
</reference>
<dbReference type="PANTHER" id="PTHR46517:SF1">
    <property type="entry name" value="FRUCTOSE-2,6-BISPHOSPHATASE TIGAR"/>
    <property type="match status" value="1"/>
</dbReference>
<dbReference type="InterPro" id="IPR051695">
    <property type="entry name" value="Phosphoglycerate_Mutase"/>
</dbReference>
<dbReference type="EMBL" id="MCBR01011276">
    <property type="protein sequence ID" value="RKF66035.1"/>
    <property type="molecule type" value="Genomic_DNA"/>
</dbReference>